<dbReference type="Proteomes" id="UP000794436">
    <property type="component" value="Unassembled WGS sequence"/>
</dbReference>
<feature type="signal peptide" evidence="2">
    <location>
        <begin position="1"/>
        <end position="21"/>
    </location>
</feature>
<dbReference type="AlphaFoldDB" id="A0A8K1C6N1"/>
<feature type="chain" id="PRO_5035437475" description="Chitin-binding type-4 domain-containing protein" evidence="2">
    <location>
        <begin position="22"/>
        <end position="309"/>
    </location>
</feature>
<evidence type="ECO:0000256" key="2">
    <source>
        <dbReference type="SAM" id="SignalP"/>
    </source>
</evidence>
<dbReference type="OrthoDB" id="119163at2759"/>
<feature type="region of interest" description="Disordered" evidence="1">
    <location>
        <begin position="184"/>
        <end position="271"/>
    </location>
</feature>
<gene>
    <name evidence="3" type="ORF">Poli38472_003504</name>
</gene>
<accession>A0A8K1C6N1</accession>
<keyword evidence="4" id="KW-1185">Reference proteome</keyword>
<evidence type="ECO:0000313" key="4">
    <source>
        <dbReference type="Proteomes" id="UP000794436"/>
    </source>
</evidence>
<protein>
    <recommendedName>
        <fullName evidence="5">Chitin-binding type-4 domain-containing protein</fullName>
    </recommendedName>
</protein>
<feature type="compositionally biased region" description="Low complexity" evidence="1">
    <location>
        <begin position="184"/>
        <end position="265"/>
    </location>
</feature>
<evidence type="ECO:0000313" key="3">
    <source>
        <dbReference type="EMBL" id="TMW57579.1"/>
    </source>
</evidence>
<keyword evidence="2" id="KW-0732">Signal</keyword>
<comment type="caution">
    <text evidence="3">The sequence shown here is derived from an EMBL/GenBank/DDBJ whole genome shotgun (WGS) entry which is preliminary data.</text>
</comment>
<dbReference type="EMBL" id="SPLM01000144">
    <property type="protein sequence ID" value="TMW57579.1"/>
    <property type="molecule type" value="Genomic_DNA"/>
</dbReference>
<evidence type="ECO:0008006" key="5">
    <source>
        <dbReference type="Google" id="ProtNLM"/>
    </source>
</evidence>
<sequence length="309" mass="30472">MVRTAAVLAALALALPAAVNAHGAMSNPAPVFKDPSNKNAPSGSVPATSTETSLKAMADKIGVCGKTDGAAPAVPIPADGVISFGISAVHVGPCEVWLGNEMVVSEQECWKKFPDFKIKVDTSKCGSGCQLRWVWLAKHNIPWEMYDNCVNLGSAGGPAPAGGSTAPAASSAAPAASSAAPAATSMAPHTMAPHSMTPAASSAAPAATSMAPHTMTPVASSATPAASSAAPAASSATPSASSAAPTPAASNTTAPITPAPSSDAPGVVKPNPGATTCVKGSQGRTELDSWCTANCAMNFCPESHCEPCA</sequence>
<proteinExistence type="predicted"/>
<name>A0A8K1C6N1_PYTOL</name>
<evidence type="ECO:0000256" key="1">
    <source>
        <dbReference type="SAM" id="MobiDB-lite"/>
    </source>
</evidence>
<organism evidence="3 4">
    <name type="scientific">Pythium oligandrum</name>
    <name type="common">Mycoparasitic fungus</name>
    <dbReference type="NCBI Taxonomy" id="41045"/>
    <lineage>
        <taxon>Eukaryota</taxon>
        <taxon>Sar</taxon>
        <taxon>Stramenopiles</taxon>
        <taxon>Oomycota</taxon>
        <taxon>Peronosporomycetes</taxon>
        <taxon>Pythiales</taxon>
        <taxon>Pythiaceae</taxon>
        <taxon>Pythium</taxon>
    </lineage>
</organism>
<reference evidence="3" key="1">
    <citation type="submission" date="2019-03" db="EMBL/GenBank/DDBJ databases">
        <title>Long read genome sequence of the mycoparasitic Pythium oligandrum ATCC 38472 isolated from sugarbeet rhizosphere.</title>
        <authorList>
            <person name="Gaulin E."/>
        </authorList>
    </citation>
    <scope>NUCLEOTIDE SEQUENCE</scope>
    <source>
        <strain evidence="3">ATCC 38472_TT</strain>
    </source>
</reference>